<evidence type="ECO:0000313" key="3">
    <source>
        <dbReference type="Proteomes" id="UP001180754"/>
    </source>
</evidence>
<dbReference type="CDD" id="cd04792">
    <property type="entry name" value="LanM-like"/>
    <property type="match status" value="1"/>
</dbReference>
<dbReference type="InterPro" id="IPR007822">
    <property type="entry name" value="LANC-like"/>
</dbReference>
<dbReference type="NCBIfam" id="TIGR03897">
    <property type="entry name" value="lanti_2_LanM"/>
    <property type="match status" value="1"/>
</dbReference>
<dbReference type="SUPFAM" id="SSF158745">
    <property type="entry name" value="LanC-like"/>
    <property type="match status" value="1"/>
</dbReference>
<dbReference type="Proteomes" id="UP001180754">
    <property type="component" value="Unassembled WGS sequence"/>
</dbReference>
<comment type="caution">
    <text evidence="2">The sequence shown here is derived from an EMBL/GenBank/DDBJ whole genome shotgun (WGS) entry which is preliminary data.</text>
</comment>
<evidence type="ECO:0000259" key="1">
    <source>
        <dbReference type="Pfam" id="PF13575"/>
    </source>
</evidence>
<name>A0ABU2XTB4_9ACTN</name>
<proteinExistence type="predicted"/>
<protein>
    <submittedName>
        <fullName evidence="2">Type 2 lanthipeptide synthetase LanM family protein</fullName>
    </submittedName>
</protein>
<organism evidence="2 3">
    <name type="scientific">Streptomyces lonegramiae</name>
    <dbReference type="NCBI Taxonomy" id="3075524"/>
    <lineage>
        <taxon>Bacteria</taxon>
        <taxon>Bacillati</taxon>
        <taxon>Actinomycetota</taxon>
        <taxon>Actinomycetes</taxon>
        <taxon>Kitasatosporales</taxon>
        <taxon>Streptomycetaceae</taxon>
        <taxon>Streptomyces</taxon>
    </lineage>
</organism>
<dbReference type="InterPro" id="IPR025410">
    <property type="entry name" value="Lant_dehyd"/>
</dbReference>
<dbReference type="PRINTS" id="PR01950">
    <property type="entry name" value="LANCSUPER"/>
</dbReference>
<gene>
    <name evidence="2" type="ORF">RND15_41325</name>
</gene>
<evidence type="ECO:0000313" key="2">
    <source>
        <dbReference type="EMBL" id="MDT0549072.1"/>
    </source>
</evidence>
<accession>A0ABU2XTB4</accession>
<feature type="domain" description="Lantibiotic biosynthesis protein dehydration" evidence="1">
    <location>
        <begin position="156"/>
        <end position="525"/>
    </location>
</feature>
<dbReference type="EMBL" id="JAVRFD010000031">
    <property type="protein sequence ID" value="MDT0549072.1"/>
    <property type="molecule type" value="Genomic_DNA"/>
</dbReference>
<keyword evidence="3" id="KW-1185">Reference proteome</keyword>
<dbReference type="SMART" id="SM01260">
    <property type="entry name" value="LANC_like"/>
    <property type="match status" value="1"/>
</dbReference>
<dbReference type="Pfam" id="PF05147">
    <property type="entry name" value="LANC_like"/>
    <property type="match status" value="1"/>
</dbReference>
<sequence>MKTTAPYYPELSEAQISDAIAPLAQFDAQTLEVFRGTESPRATERPAIRAAVVQWCAAPERYPFQRIIRIAAASLTDPDPVTPFAPLFADPPAVLRQLLERAEARLREVYTRPLVAAINHARRHGRLMGADPALRYQHFVDQSIRGSFEELSGLSFPVLRHVTRVVLTYEAHNFRELCQRLTADRDAIAATFGIDPADQVVSCGFADGDAHHHGRSVSVLEFRSGRKLAYKPRDVSCEAAYTVIAREANDWLGTSLVAAKVLERAGYGYVEYVAAEDVADISAPFMQASGELAAVMYLLNAQDMHFENVVATRRGPVPIDLETILQPVRLHLGTPAETPDNAHHRITQSVYGIGILPLLMGGRDEDSGYVDLGFLGEQGGGESPFKSLQFEAPFTDEVRLTLSKQAAEERQTVVGTLSQDEVHALGEGMAAGFVRVCRAVMSDKGRWTALVRKAAAGVRVRYLHHPTMVYAQTLRTASSARAMSYRASYLAVLKRVAIASQSAARAIVRSELRQLAGRDIPYFTVAAADVALMDGEGAEVGAVLTTSPLDLAAAKVTALTEFEVSEQLRLIRSAFSCRFPDDHLASADDFEPPLPGATAGGRATGDPGDTLAGVVTRLCDTMVASALPDRYADLPHTWIGPLASAQSNRPWPPAVLGYDLYTGRVGPALALAAAGRVLDHPAYRGLATQIFSAIAEGLSDTPSETSDTRQTAPFSAYAGSAGTPFALAAAGRLLGQPDWVRTAQQAVPDVLDLVGAHPAADRPLDMISGLAGVLSCVTAIGGPHAGESAAALTAMLTDALRPDAHHPVLDQSGFGHGASGVIHALSRAYPRLPEQQRGTVDATLSRLIARLRDFYAPREGDWYSNVATPWSFATGWCHGSAGIALALSAYGAMTGDESVERMRKVAVGNMLRRGFGRNLTWCHGDLGNHDILSAVASTEDSLRAEVAVIERTWLRPEVFTRKAADTRSRYAHTNSLLVGTAGMVIHLVNRLDPSVRLSPVDLSQVDLSAEGR</sequence>
<reference evidence="2" key="1">
    <citation type="submission" date="2024-05" db="EMBL/GenBank/DDBJ databases">
        <title>30 novel species of actinomycetes from the DSMZ collection.</title>
        <authorList>
            <person name="Nouioui I."/>
        </authorList>
    </citation>
    <scope>NUCLEOTIDE SEQUENCE</scope>
    <source>
        <strain evidence="2">DSM 41529</strain>
    </source>
</reference>
<dbReference type="InterPro" id="IPR012341">
    <property type="entry name" value="6hp_glycosidase-like_sf"/>
</dbReference>
<dbReference type="InterPro" id="IPR017146">
    <property type="entry name" value="Lanti_2_LanM"/>
</dbReference>
<dbReference type="RefSeq" id="WP_311729641.1">
    <property type="nucleotide sequence ID" value="NZ_JAVRFD010000031.1"/>
</dbReference>
<dbReference type="Gene3D" id="1.50.10.10">
    <property type="match status" value="1"/>
</dbReference>
<dbReference type="PIRSF" id="PIRSF037228">
    <property type="entry name" value="Lant_mod_RumM"/>
    <property type="match status" value="1"/>
</dbReference>
<dbReference type="Pfam" id="PF13575">
    <property type="entry name" value="DUF4135"/>
    <property type="match status" value="1"/>
</dbReference>